<keyword evidence="5 6" id="KW-0472">Membrane</keyword>
<evidence type="ECO:0000256" key="5">
    <source>
        <dbReference type="ARBA" id="ARBA00023136"/>
    </source>
</evidence>
<feature type="transmembrane region" description="Helical" evidence="6">
    <location>
        <begin position="246"/>
        <end position="266"/>
    </location>
</feature>
<feature type="transmembrane region" description="Helical" evidence="6">
    <location>
        <begin position="95"/>
        <end position="114"/>
    </location>
</feature>
<dbReference type="GO" id="GO:0005886">
    <property type="term" value="C:plasma membrane"/>
    <property type="evidence" value="ECO:0007669"/>
    <property type="project" value="UniProtKB-SubCell"/>
</dbReference>
<keyword evidence="4 6" id="KW-1133">Transmembrane helix</keyword>
<comment type="subcellular location">
    <subcellularLocation>
        <location evidence="1">Cell membrane</location>
        <topology evidence="1">Multi-pass membrane protein</topology>
    </subcellularLocation>
</comment>
<comment type="caution">
    <text evidence="7">The sequence shown here is derived from an EMBL/GenBank/DDBJ whole genome shotgun (WGS) entry which is preliminary data.</text>
</comment>
<organism evidence="7 8">
    <name type="scientific">Calditerrivibrio nitroreducens</name>
    <dbReference type="NCBI Taxonomy" id="477976"/>
    <lineage>
        <taxon>Bacteria</taxon>
        <taxon>Pseudomonadati</taxon>
        <taxon>Deferribacterota</taxon>
        <taxon>Deferribacteres</taxon>
        <taxon>Deferribacterales</taxon>
        <taxon>Calditerrivibrionaceae</taxon>
    </lineage>
</organism>
<evidence type="ECO:0000256" key="6">
    <source>
        <dbReference type="SAM" id="Phobius"/>
    </source>
</evidence>
<sequence>MKALNVFKRFLLNIVLTFFYVVNNDILIFNSAITYYALLSFIPMLLMFGLVLRKVFLYFPQSVQYFEEMMVSVNIEILENVNIVGLIKDSNVSGFGIFGTLSIFLTSTIFLRSINRVFKKIFRIKSVKETILHSLMPFFVYFLFLVIIIILLLSKAALFFLENFLVFYVDIDLSYPILILEKFSFLPLVFFLALLSISYHFLSLGRLSWIDSIKISLLFGFTIYCFNIAFKYFYNISFYNAVYGTLSSLIITLAYVYIFFLTFLFWSQYGFVKNNYKGVLIRILFESAFNNPKSILVKFFSMILKNRVFHGKSVTVEILKTDYDYAILLDGTLELVNDNGLSIYLSKYDFFKVSDISENVNFIPSDDCIILVFDQEEKLFLENDFSVASAIFKSSEKLLIF</sequence>
<protein>
    <submittedName>
        <fullName evidence="7">Uncharacterized protein</fullName>
    </submittedName>
</protein>
<evidence type="ECO:0000313" key="7">
    <source>
        <dbReference type="EMBL" id="PMP71563.1"/>
    </source>
</evidence>
<feature type="transmembrane region" description="Helical" evidence="6">
    <location>
        <begin position="215"/>
        <end position="234"/>
    </location>
</feature>
<reference evidence="7 8" key="1">
    <citation type="submission" date="2018-01" db="EMBL/GenBank/DDBJ databases">
        <title>Metagenomic assembled genomes from two thermal pools in the Uzon Caldera, Kamchatka, Russia.</title>
        <authorList>
            <person name="Wilkins L."/>
            <person name="Ettinger C."/>
        </authorList>
    </citation>
    <scope>NUCLEOTIDE SEQUENCE [LARGE SCALE GENOMIC DNA]</scope>
    <source>
        <strain evidence="7">ZAV-05</strain>
    </source>
</reference>
<dbReference type="Pfam" id="PF03631">
    <property type="entry name" value="Virul_fac_BrkB"/>
    <property type="match status" value="1"/>
</dbReference>
<dbReference type="RefSeq" id="WP_424605480.1">
    <property type="nucleotide sequence ID" value="NZ_JBNAVA010000004.1"/>
</dbReference>
<dbReference type="EMBL" id="PNIN01000038">
    <property type="protein sequence ID" value="PMP71563.1"/>
    <property type="molecule type" value="Genomic_DNA"/>
</dbReference>
<evidence type="ECO:0000256" key="3">
    <source>
        <dbReference type="ARBA" id="ARBA00022692"/>
    </source>
</evidence>
<evidence type="ECO:0000256" key="2">
    <source>
        <dbReference type="ARBA" id="ARBA00022475"/>
    </source>
</evidence>
<name>A0A2J6WME8_9BACT</name>
<dbReference type="Proteomes" id="UP000242881">
    <property type="component" value="Unassembled WGS sequence"/>
</dbReference>
<dbReference type="AlphaFoldDB" id="A0A2J6WME8"/>
<feature type="transmembrane region" description="Helical" evidence="6">
    <location>
        <begin position="135"/>
        <end position="161"/>
    </location>
</feature>
<keyword evidence="2" id="KW-1003">Cell membrane</keyword>
<dbReference type="PANTHER" id="PTHR30213:SF0">
    <property type="entry name" value="UPF0761 MEMBRANE PROTEIN YIHY"/>
    <property type="match status" value="1"/>
</dbReference>
<feature type="transmembrane region" description="Helical" evidence="6">
    <location>
        <begin position="35"/>
        <end position="59"/>
    </location>
</feature>
<accession>A0A2J6WME8</accession>
<evidence type="ECO:0000256" key="1">
    <source>
        <dbReference type="ARBA" id="ARBA00004651"/>
    </source>
</evidence>
<evidence type="ECO:0000256" key="4">
    <source>
        <dbReference type="ARBA" id="ARBA00022989"/>
    </source>
</evidence>
<keyword evidence="3 6" id="KW-0812">Transmembrane</keyword>
<dbReference type="PANTHER" id="PTHR30213">
    <property type="entry name" value="INNER MEMBRANE PROTEIN YHJD"/>
    <property type="match status" value="1"/>
</dbReference>
<evidence type="ECO:0000313" key="8">
    <source>
        <dbReference type="Proteomes" id="UP000242881"/>
    </source>
</evidence>
<proteinExistence type="predicted"/>
<feature type="transmembrane region" description="Helical" evidence="6">
    <location>
        <begin position="173"/>
        <end position="195"/>
    </location>
</feature>
<dbReference type="InterPro" id="IPR017039">
    <property type="entry name" value="Virul_fac_BrkB"/>
</dbReference>
<gene>
    <name evidence="7" type="ORF">C0187_03435</name>
</gene>